<keyword evidence="4 8" id="KW-0566">Pantothenate biosynthesis</keyword>
<comment type="pathway">
    <text evidence="1 8">Cofactor biosynthesis; (R)-pantothenate biosynthesis; (R)-pantothenate from (R)-pantoate and beta-alanine: step 1/1.</text>
</comment>
<dbReference type="InterPro" id="IPR003721">
    <property type="entry name" value="Pantoate_ligase"/>
</dbReference>
<organism evidence="10 11">
    <name type="scientific">Nocardioides vastitatis</name>
    <dbReference type="NCBI Taxonomy" id="2568655"/>
    <lineage>
        <taxon>Bacteria</taxon>
        <taxon>Bacillati</taxon>
        <taxon>Actinomycetota</taxon>
        <taxon>Actinomycetes</taxon>
        <taxon>Propionibacteriales</taxon>
        <taxon>Nocardioidaceae</taxon>
        <taxon>Nocardioides</taxon>
    </lineage>
</organism>
<comment type="function">
    <text evidence="8">Catalyzes the condensation of pantoate with beta-alanine in an ATP-dependent reaction via a pantoyl-adenylate intermediate.</text>
</comment>
<evidence type="ECO:0000256" key="4">
    <source>
        <dbReference type="ARBA" id="ARBA00022655"/>
    </source>
</evidence>
<dbReference type="CDD" id="cd00560">
    <property type="entry name" value="PanC"/>
    <property type="match status" value="1"/>
</dbReference>
<accession>A0ABW0ZFJ2</accession>
<comment type="subunit">
    <text evidence="8">Homodimer.</text>
</comment>
<evidence type="ECO:0000256" key="6">
    <source>
        <dbReference type="ARBA" id="ARBA00022840"/>
    </source>
</evidence>
<feature type="active site" description="Proton donor" evidence="8">
    <location>
        <position position="51"/>
    </location>
</feature>
<comment type="caution">
    <text evidence="10">The sequence shown here is derived from an EMBL/GenBank/DDBJ whole genome shotgun (WGS) entry which is preliminary data.</text>
</comment>
<feature type="binding site" evidence="8">
    <location>
        <begin position="209"/>
        <end position="212"/>
    </location>
    <ligand>
        <name>ATP</name>
        <dbReference type="ChEBI" id="CHEBI:30616"/>
    </ligand>
</feature>
<evidence type="ECO:0000256" key="7">
    <source>
        <dbReference type="ARBA" id="ARBA00048258"/>
    </source>
</evidence>
<proteinExistence type="inferred from homology"/>
<evidence type="ECO:0000256" key="9">
    <source>
        <dbReference type="SAM" id="MobiDB-lite"/>
    </source>
</evidence>
<dbReference type="InterPro" id="IPR014729">
    <property type="entry name" value="Rossmann-like_a/b/a_fold"/>
</dbReference>
<dbReference type="HAMAP" id="MF_00158">
    <property type="entry name" value="PanC"/>
    <property type="match status" value="1"/>
</dbReference>
<evidence type="ECO:0000256" key="2">
    <source>
        <dbReference type="ARBA" id="ARBA00009256"/>
    </source>
</evidence>
<dbReference type="SUPFAM" id="SSF52374">
    <property type="entry name" value="Nucleotidylyl transferase"/>
    <property type="match status" value="1"/>
</dbReference>
<dbReference type="Gene3D" id="3.40.50.620">
    <property type="entry name" value="HUPs"/>
    <property type="match status" value="1"/>
</dbReference>
<dbReference type="NCBIfam" id="TIGR00018">
    <property type="entry name" value="panC"/>
    <property type="match status" value="1"/>
</dbReference>
<name>A0ABW0ZFJ2_9ACTN</name>
<protein>
    <recommendedName>
        <fullName evidence="8">Pantothenate synthetase</fullName>
        <shortName evidence="8">PS</shortName>
        <ecNumber evidence="8">6.3.2.1</ecNumber>
    </recommendedName>
    <alternativeName>
        <fullName evidence="8">Pantoate--beta-alanine ligase</fullName>
    </alternativeName>
    <alternativeName>
        <fullName evidence="8">Pantoate-activating enzyme</fullName>
    </alternativeName>
</protein>
<keyword evidence="6 8" id="KW-0067">ATP-binding</keyword>
<sequence>MTTLTTPAVARSREDLSGLLAGRRSRRSPSDRHQSGPVVLVPTMGALHEGHATLMRAARERAGAHGVVVVSIFVNPLQFGAGEDLDRYPRTFDADLEVAAREGVDVVFAPVVADLYPDGVPHEHGASDAVTVQPGHLADILEGAIRPGHFRGVLTVVAKLFGLVRPDVAIFGEKDYQQLVLIRRMVSDLCMGIEIVGAPTDREPDGLARSSRNRFLDEEQRRQAVTLSRVLFAAREAGAEFGLDVAMDEGRAELRDAHGVDLDYFTILSPELTELPAAVPPGTEARALIAARIGSNRLIDNLPITLGPTASAGGTADNTGVS</sequence>
<dbReference type="EMBL" id="JBHSNS010000003">
    <property type="protein sequence ID" value="MFC5729013.1"/>
    <property type="molecule type" value="Genomic_DNA"/>
</dbReference>
<feature type="binding site" evidence="8">
    <location>
        <position position="78"/>
    </location>
    <ligand>
        <name>beta-alanine</name>
        <dbReference type="ChEBI" id="CHEBI:57966"/>
    </ligand>
</feature>
<dbReference type="InterPro" id="IPR042176">
    <property type="entry name" value="Pantoate_ligase_C"/>
</dbReference>
<feature type="binding site" evidence="8">
    <location>
        <position position="78"/>
    </location>
    <ligand>
        <name>(R)-pantoate</name>
        <dbReference type="ChEBI" id="CHEBI:15980"/>
    </ligand>
</feature>
<evidence type="ECO:0000256" key="1">
    <source>
        <dbReference type="ARBA" id="ARBA00004990"/>
    </source>
</evidence>
<comment type="catalytic activity">
    <reaction evidence="7 8">
        <text>(R)-pantoate + beta-alanine + ATP = (R)-pantothenate + AMP + diphosphate + H(+)</text>
        <dbReference type="Rhea" id="RHEA:10912"/>
        <dbReference type="ChEBI" id="CHEBI:15378"/>
        <dbReference type="ChEBI" id="CHEBI:15980"/>
        <dbReference type="ChEBI" id="CHEBI:29032"/>
        <dbReference type="ChEBI" id="CHEBI:30616"/>
        <dbReference type="ChEBI" id="CHEBI:33019"/>
        <dbReference type="ChEBI" id="CHEBI:57966"/>
        <dbReference type="ChEBI" id="CHEBI:456215"/>
        <dbReference type="EC" id="6.3.2.1"/>
    </reaction>
</comment>
<dbReference type="Proteomes" id="UP001596072">
    <property type="component" value="Unassembled WGS sequence"/>
</dbReference>
<keyword evidence="5 8" id="KW-0547">Nucleotide-binding</keyword>
<reference evidence="11" key="1">
    <citation type="journal article" date="2019" name="Int. J. Syst. Evol. Microbiol.">
        <title>The Global Catalogue of Microorganisms (GCM) 10K type strain sequencing project: providing services to taxonomists for standard genome sequencing and annotation.</title>
        <authorList>
            <consortium name="The Broad Institute Genomics Platform"/>
            <consortium name="The Broad Institute Genome Sequencing Center for Infectious Disease"/>
            <person name="Wu L."/>
            <person name="Ma J."/>
        </authorList>
    </citation>
    <scope>NUCLEOTIDE SEQUENCE [LARGE SCALE GENOMIC DNA]</scope>
    <source>
        <strain evidence="11">YIM 94188</strain>
    </source>
</reference>
<dbReference type="Gene3D" id="3.30.1300.10">
    <property type="entry name" value="Pantoate-beta-alanine ligase, C-terminal domain"/>
    <property type="match status" value="1"/>
</dbReference>
<feature type="binding site" evidence="8">
    <location>
        <begin position="44"/>
        <end position="51"/>
    </location>
    <ligand>
        <name>ATP</name>
        <dbReference type="ChEBI" id="CHEBI:30616"/>
    </ligand>
</feature>
<comment type="caution">
    <text evidence="8">Lacks conserved residue(s) required for the propagation of feature annotation.</text>
</comment>
<dbReference type="EC" id="6.3.2.1" evidence="8"/>
<comment type="miscellaneous">
    <text evidence="8">The reaction proceeds by a bi uni uni bi ping pong mechanism.</text>
</comment>
<comment type="subcellular location">
    <subcellularLocation>
        <location evidence="8">Cytoplasm</location>
    </subcellularLocation>
</comment>
<feature type="binding site" evidence="8">
    <location>
        <position position="178"/>
    </location>
    <ligand>
        <name>(R)-pantoate</name>
        <dbReference type="ChEBI" id="CHEBI:15980"/>
    </ligand>
</feature>
<evidence type="ECO:0000313" key="10">
    <source>
        <dbReference type="EMBL" id="MFC5729013.1"/>
    </source>
</evidence>
<comment type="similarity">
    <text evidence="2 8">Belongs to the pantothenate synthetase family.</text>
</comment>
<dbReference type="PANTHER" id="PTHR21299">
    <property type="entry name" value="CYTIDYLATE KINASE/PANTOATE-BETA-ALANINE LIGASE"/>
    <property type="match status" value="1"/>
</dbReference>
<keyword evidence="8" id="KW-0963">Cytoplasm</keyword>
<gene>
    <name evidence="8 10" type="primary">panC</name>
    <name evidence="10" type="ORF">ACFPQB_08780</name>
</gene>
<keyword evidence="11" id="KW-1185">Reference proteome</keyword>
<keyword evidence="3 8" id="KW-0436">Ligase</keyword>
<evidence type="ECO:0000256" key="5">
    <source>
        <dbReference type="ARBA" id="ARBA00022741"/>
    </source>
</evidence>
<evidence type="ECO:0000256" key="3">
    <source>
        <dbReference type="ARBA" id="ARBA00022598"/>
    </source>
</evidence>
<dbReference type="GO" id="GO:0004592">
    <property type="term" value="F:pantoate-beta-alanine ligase activity"/>
    <property type="evidence" value="ECO:0007669"/>
    <property type="project" value="UniProtKB-EC"/>
</dbReference>
<feature type="binding site" evidence="8">
    <location>
        <begin position="172"/>
        <end position="175"/>
    </location>
    <ligand>
        <name>ATP</name>
        <dbReference type="ChEBI" id="CHEBI:30616"/>
    </ligand>
</feature>
<evidence type="ECO:0000256" key="8">
    <source>
        <dbReference type="HAMAP-Rule" id="MF_00158"/>
    </source>
</evidence>
<dbReference type="RefSeq" id="WP_136431651.1">
    <property type="nucleotide sequence ID" value="NZ_JBHSNS010000003.1"/>
</dbReference>
<dbReference type="Pfam" id="PF02569">
    <property type="entry name" value="Pantoate_ligase"/>
    <property type="match status" value="1"/>
</dbReference>
<evidence type="ECO:0000313" key="11">
    <source>
        <dbReference type="Proteomes" id="UP001596072"/>
    </source>
</evidence>
<feature type="region of interest" description="Disordered" evidence="9">
    <location>
        <begin position="15"/>
        <end position="37"/>
    </location>
</feature>
<dbReference type="PANTHER" id="PTHR21299:SF1">
    <property type="entry name" value="PANTOATE--BETA-ALANINE LIGASE"/>
    <property type="match status" value="1"/>
</dbReference>